<comment type="caution">
    <text evidence="1">The sequence shown here is derived from an EMBL/GenBank/DDBJ whole genome shotgun (WGS) entry which is preliminary data.</text>
</comment>
<dbReference type="EMBL" id="CAXLJL010000134">
    <property type="protein sequence ID" value="CAL5132625.1"/>
    <property type="molecule type" value="Genomic_DNA"/>
</dbReference>
<accession>A0AAV2T796</accession>
<sequence>MNFSLTGTWLAEDGGSVSYQSADRSPEDCYNRTATNLRVRGEYQISKMQGERRWIWARKSCGVKVTVYRTFALRPAKCNVTLKFSDGTTVNASSVWKTITSANRPIFFDIYSDCDFAEVILYYQEGENNPNTFTNAVLRINRLHKGTFPS</sequence>
<protein>
    <submittedName>
        <fullName evidence="1">Uncharacterized protein</fullName>
    </submittedName>
</protein>
<evidence type="ECO:0000313" key="2">
    <source>
        <dbReference type="Proteomes" id="UP001497525"/>
    </source>
</evidence>
<reference evidence="1" key="1">
    <citation type="submission" date="2024-06" db="EMBL/GenBank/DDBJ databases">
        <authorList>
            <person name="Liu X."/>
            <person name="Lenzi L."/>
            <person name="Haldenby T S."/>
            <person name="Uol C."/>
        </authorList>
    </citation>
    <scope>NUCLEOTIDE SEQUENCE</scope>
</reference>
<dbReference type="AlphaFoldDB" id="A0AAV2T796"/>
<gene>
    <name evidence="1" type="ORF">CDAUBV1_LOCUS5476</name>
</gene>
<name>A0AAV2T796_CALDB</name>
<dbReference type="Proteomes" id="UP001497525">
    <property type="component" value="Unassembled WGS sequence"/>
</dbReference>
<organism evidence="1 2">
    <name type="scientific">Calicophoron daubneyi</name>
    <name type="common">Rumen fluke</name>
    <name type="synonym">Paramphistomum daubneyi</name>
    <dbReference type="NCBI Taxonomy" id="300641"/>
    <lineage>
        <taxon>Eukaryota</taxon>
        <taxon>Metazoa</taxon>
        <taxon>Spiralia</taxon>
        <taxon>Lophotrochozoa</taxon>
        <taxon>Platyhelminthes</taxon>
        <taxon>Trematoda</taxon>
        <taxon>Digenea</taxon>
        <taxon>Plagiorchiida</taxon>
        <taxon>Pronocephalata</taxon>
        <taxon>Paramphistomoidea</taxon>
        <taxon>Paramphistomidae</taxon>
        <taxon>Calicophoron</taxon>
    </lineage>
</organism>
<proteinExistence type="predicted"/>
<evidence type="ECO:0000313" key="1">
    <source>
        <dbReference type="EMBL" id="CAL5132625.1"/>
    </source>
</evidence>